<reference evidence="2" key="1">
    <citation type="journal article" date="2019" name="Int. J. Syst. Evol. Microbiol.">
        <title>The Global Catalogue of Microorganisms (GCM) 10K type strain sequencing project: providing services to taxonomists for standard genome sequencing and annotation.</title>
        <authorList>
            <consortium name="The Broad Institute Genomics Platform"/>
            <consortium name="The Broad Institute Genome Sequencing Center for Infectious Disease"/>
            <person name="Wu L."/>
            <person name="Ma J."/>
        </authorList>
    </citation>
    <scope>NUCLEOTIDE SEQUENCE [LARGE SCALE GENOMIC DNA]</scope>
    <source>
        <strain evidence="2">JCM 16924</strain>
    </source>
</reference>
<sequence>MPDLYDLFAARTSEVTCPTSSTPPPPPPTPGTIYTASIETIDNDRAGTLLGALNI</sequence>
<protein>
    <submittedName>
        <fullName evidence="1">Uncharacterized protein</fullName>
    </submittedName>
</protein>
<proteinExistence type="predicted"/>
<dbReference type="EMBL" id="BAAAZX010000021">
    <property type="protein sequence ID" value="GAA4013170.1"/>
    <property type="molecule type" value="Genomic_DNA"/>
</dbReference>
<organism evidence="1 2">
    <name type="scientific">Streptomyces plumbiresistens</name>
    <dbReference type="NCBI Taxonomy" id="511811"/>
    <lineage>
        <taxon>Bacteria</taxon>
        <taxon>Bacillati</taxon>
        <taxon>Actinomycetota</taxon>
        <taxon>Actinomycetes</taxon>
        <taxon>Kitasatosporales</taxon>
        <taxon>Streptomycetaceae</taxon>
        <taxon>Streptomyces</taxon>
    </lineage>
</organism>
<evidence type="ECO:0000313" key="1">
    <source>
        <dbReference type="EMBL" id="GAA4013170.1"/>
    </source>
</evidence>
<dbReference type="Proteomes" id="UP001500456">
    <property type="component" value="Unassembled WGS sequence"/>
</dbReference>
<keyword evidence="2" id="KW-1185">Reference proteome</keyword>
<accession>A0ABP7SLJ2</accession>
<gene>
    <name evidence="1" type="ORF">GCM10022232_64230</name>
</gene>
<evidence type="ECO:0000313" key="2">
    <source>
        <dbReference type="Proteomes" id="UP001500456"/>
    </source>
</evidence>
<name>A0ABP7SLJ2_9ACTN</name>
<comment type="caution">
    <text evidence="1">The sequence shown here is derived from an EMBL/GenBank/DDBJ whole genome shotgun (WGS) entry which is preliminary data.</text>
</comment>